<dbReference type="Proteomes" id="UP001597526">
    <property type="component" value="Unassembled WGS sequence"/>
</dbReference>
<reference evidence="2" key="1">
    <citation type="journal article" date="2019" name="Int. J. Syst. Evol. Microbiol.">
        <title>The Global Catalogue of Microorganisms (GCM) 10K type strain sequencing project: providing services to taxonomists for standard genome sequencing and annotation.</title>
        <authorList>
            <consortium name="The Broad Institute Genomics Platform"/>
            <consortium name="The Broad Institute Genome Sequencing Center for Infectious Disease"/>
            <person name="Wu L."/>
            <person name="Ma J."/>
        </authorList>
    </citation>
    <scope>NUCLEOTIDE SEQUENCE [LARGE SCALE GENOMIC DNA]</scope>
    <source>
        <strain evidence="2">KCTC 52368</strain>
    </source>
</reference>
<accession>A0ABW5N0Q4</accession>
<evidence type="ECO:0000313" key="1">
    <source>
        <dbReference type="EMBL" id="MFD2588346.1"/>
    </source>
</evidence>
<organism evidence="1 2">
    <name type="scientific">Croceitalea marina</name>
    <dbReference type="NCBI Taxonomy" id="1775166"/>
    <lineage>
        <taxon>Bacteria</taxon>
        <taxon>Pseudomonadati</taxon>
        <taxon>Bacteroidota</taxon>
        <taxon>Flavobacteriia</taxon>
        <taxon>Flavobacteriales</taxon>
        <taxon>Flavobacteriaceae</taxon>
        <taxon>Croceitalea</taxon>
    </lineage>
</organism>
<proteinExistence type="predicted"/>
<dbReference type="RefSeq" id="WP_377767875.1">
    <property type="nucleotide sequence ID" value="NZ_JBHULB010000077.1"/>
</dbReference>
<protein>
    <submittedName>
        <fullName evidence="1">Uncharacterized protein</fullName>
    </submittedName>
</protein>
<dbReference type="EMBL" id="JBHULB010000077">
    <property type="protein sequence ID" value="MFD2588346.1"/>
    <property type="molecule type" value="Genomic_DNA"/>
</dbReference>
<evidence type="ECO:0000313" key="2">
    <source>
        <dbReference type="Proteomes" id="UP001597526"/>
    </source>
</evidence>
<name>A0ABW5N0Q4_9FLAO</name>
<sequence length="199" mass="23460">MKFGIFDKFWDNQPNHLPLLNLTVDLSDTETFNLGKSLKLIDGIISDNQIDDIYNDTRKMLTELNWRLHLVAFITILKLDKSEQQKFIGFLWKRLCLGTWVSPQLLVTLSKIDFNFKEKAELILNEIGLNKFRGNYLSEKELAERKFNYELTDNKILNSLRYLKDRKFLTDIDDDNGAKIAQNWNEKLTELNELELIKN</sequence>
<keyword evidence="2" id="KW-1185">Reference proteome</keyword>
<comment type="caution">
    <text evidence="1">The sequence shown here is derived from an EMBL/GenBank/DDBJ whole genome shotgun (WGS) entry which is preliminary data.</text>
</comment>
<gene>
    <name evidence="1" type="ORF">ACFSQJ_15520</name>
</gene>